<name>A0A0H5AYN6_9PSED</name>
<keyword evidence="1" id="KW-0472">Membrane</keyword>
<dbReference type="Proteomes" id="UP000036608">
    <property type="component" value="Chromosome"/>
</dbReference>
<proteinExistence type="predicted"/>
<evidence type="ECO:0000256" key="1">
    <source>
        <dbReference type="SAM" id="Phobius"/>
    </source>
</evidence>
<keyword evidence="1" id="KW-0812">Transmembrane</keyword>
<accession>A0A0H5AYN6</accession>
<dbReference type="AlphaFoldDB" id="A0A0H5AYN6"/>
<evidence type="ECO:0000313" key="2">
    <source>
        <dbReference type="EMBL" id="AKS09687.1"/>
    </source>
</evidence>
<reference evidence="3" key="2">
    <citation type="submission" date="2015-05" db="EMBL/GenBank/DDBJ databases">
        <authorList>
            <person name="Swarnkar M.K."/>
            <person name="Vyas P."/>
            <person name="Rahi P."/>
            <person name="Thakur R."/>
            <person name="Thakur N."/>
            <person name="Singh A.K."/>
            <person name="Gulati A."/>
        </authorList>
    </citation>
    <scope>NUCLEOTIDE SEQUENCE [LARGE SCALE GENOMIC DNA]</scope>
    <source>
        <strain evidence="3">745</strain>
    </source>
</reference>
<sequence>MQSKLPMKVHPLFFNVLLWVFGVALLLISRGVIERATGSPSDSSVDLALVLSAYLLLFLLNPIRAWTHRRLRKRARRLCAFHRPESGP</sequence>
<dbReference type="PATRIC" id="fig|200450.3.peg.5631"/>
<dbReference type="OrthoDB" id="7029287at2"/>
<evidence type="ECO:0000313" key="3">
    <source>
        <dbReference type="Proteomes" id="UP000036608"/>
    </source>
</evidence>
<protein>
    <submittedName>
        <fullName evidence="2">Uncharacterized protein</fullName>
    </submittedName>
</protein>
<dbReference type="EMBL" id="CP011507">
    <property type="protein sequence ID" value="AKS09687.1"/>
    <property type="molecule type" value="Genomic_DNA"/>
</dbReference>
<dbReference type="RefSeq" id="WP_049712970.1">
    <property type="nucleotide sequence ID" value="NZ_CP011507.1"/>
</dbReference>
<keyword evidence="1" id="KW-1133">Transmembrane helix</keyword>
<feature type="transmembrane region" description="Helical" evidence="1">
    <location>
        <begin position="12"/>
        <end position="33"/>
    </location>
</feature>
<dbReference type="KEGG" id="ptv:AA957_27415"/>
<organism evidence="2 3">
    <name type="scientific">Pseudomonas trivialis</name>
    <dbReference type="NCBI Taxonomy" id="200450"/>
    <lineage>
        <taxon>Bacteria</taxon>
        <taxon>Pseudomonadati</taxon>
        <taxon>Pseudomonadota</taxon>
        <taxon>Gammaproteobacteria</taxon>
        <taxon>Pseudomonadales</taxon>
        <taxon>Pseudomonadaceae</taxon>
        <taxon>Pseudomonas</taxon>
    </lineage>
</organism>
<reference evidence="2 3" key="1">
    <citation type="journal article" date="2015" name="Genome Announc.">
        <title>Complete Genome Sequence of the Rhizobacterium Pseudomonas trivialis Strain IHBB745 with Multiple Plant Growth-Promoting Activities and Tolerance to Desiccation and Alkalinity.</title>
        <authorList>
            <person name="Gulati A."/>
            <person name="Swarnkar M.K."/>
            <person name="Vyas P."/>
            <person name="Rahi P."/>
            <person name="Thakur R."/>
            <person name="Thakur N."/>
            <person name="Singh A.K."/>
        </authorList>
    </citation>
    <scope>NUCLEOTIDE SEQUENCE [LARGE SCALE GENOMIC DNA]</scope>
    <source>
        <strain evidence="3">745</strain>
    </source>
</reference>
<feature type="transmembrane region" description="Helical" evidence="1">
    <location>
        <begin position="45"/>
        <end position="67"/>
    </location>
</feature>
<gene>
    <name evidence="2" type="ORF">AA957_27415</name>
</gene>